<reference evidence="8 9" key="1">
    <citation type="journal article" date="2010" name="Plant Cell">
        <title>The Chlorella variabilis NC64A genome reveals adaptation to photosymbiosis, coevolution with viruses, and cryptic sex.</title>
        <authorList>
            <person name="Blanc G."/>
            <person name="Duncan G."/>
            <person name="Agarkova I."/>
            <person name="Borodovsky M."/>
            <person name="Gurnon J."/>
            <person name="Kuo A."/>
            <person name="Lindquist E."/>
            <person name="Lucas S."/>
            <person name="Pangilinan J."/>
            <person name="Polle J."/>
            <person name="Salamov A."/>
            <person name="Terry A."/>
            <person name="Yamada T."/>
            <person name="Dunigan D.D."/>
            <person name="Grigoriev I.V."/>
            <person name="Claverie J.M."/>
            <person name="Van Etten J.L."/>
        </authorList>
    </citation>
    <scope>NUCLEOTIDE SEQUENCE [LARGE SCALE GENOMIC DNA]</scope>
    <source>
        <strain evidence="8 9">NC64A</strain>
    </source>
</reference>
<evidence type="ECO:0000256" key="2">
    <source>
        <dbReference type="ARBA" id="ARBA00022692"/>
    </source>
</evidence>
<dbReference type="InterPro" id="IPR005829">
    <property type="entry name" value="Sugar_transporter_CS"/>
</dbReference>
<dbReference type="PANTHER" id="PTHR24064">
    <property type="entry name" value="SOLUTE CARRIER FAMILY 22 MEMBER"/>
    <property type="match status" value="1"/>
</dbReference>
<dbReference type="TCDB" id="2.A.1.19.44">
    <property type="family name" value="the major facilitator superfamily (mfs)"/>
</dbReference>
<dbReference type="Pfam" id="PF00083">
    <property type="entry name" value="Sugar_tr"/>
    <property type="match status" value="1"/>
</dbReference>
<keyword evidence="2 6" id="KW-0812">Transmembrane</keyword>
<dbReference type="EMBL" id="GL433838">
    <property type="protein sequence ID" value="EFN58301.1"/>
    <property type="molecule type" value="Genomic_DNA"/>
</dbReference>
<feature type="transmembrane region" description="Helical" evidence="6">
    <location>
        <begin position="204"/>
        <end position="226"/>
    </location>
</feature>
<evidence type="ECO:0000313" key="8">
    <source>
        <dbReference type="EMBL" id="EFN58301.1"/>
    </source>
</evidence>
<name>E1Z885_CHLVA</name>
<dbReference type="InterPro" id="IPR020846">
    <property type="entry name" value="MFS_dom"/>
</dbReference>
<feature type="transmembrane region" description="Helical" evidence="6">
    <location>
        <begin position="349"/>
        <end position="371"/>
    </location>
</feature>
<dbReference type="GO" id="GO:0016020">
    <property type="term" value="C:membrane"/>
    <property type="evidence" value="ECO:0007669"/>
    <property type="project" value="UniProtKB-SubCell"/>
</dbReference>
<evidence type="ECO:0000256" key="6">
    <source>
        <dbReference type="SAM" id="Phobius"/>
    </source>
</evidence>
<dbReference type="InterPro" id="IPR036259">
    <property type="entry name" value="MFS_trans_sf"/>
</dbReference>
<dbReference type="InterPro" id="IPR005828">
    <property type="entry name" value="MFS_sugar_transport-like"/>
</dbReference>
<sequence>MPVVDLDHSQRQVQLSVDEALTACGEFSRGQQLQLLLVGASWCLAALHTLVATVTSCFDPLRRPGEVVCVKPDDAACTAALAQGNVCSLPREAWQWRETGGSLVSEFDLICSRRWLLYFQTSAYFVSLLAGCVAWQVSAERYGRRRLLYTGAGLCGVASLMASTAPSLWTYLAFRCASGAASGGMALAAFVLATDLAGPGWRGFVGLLINHFFSVGACAATLLAWWVPSWRWLTFLCGLLSLAYLATWSLVTESPQWLLLHGRKGEATAALAAIAFANGTRPPEHPLADPTAVLGNTQRSLRDVLGSSRLRHRLVLLGGAWFAAAAAYYGLLLMADGISGGGASSDDSVYVTLLSAFAYEVPGIAAAGLAVERAGRKATTLAALLQAGVCLVVSALARGTAQRALVVAARFGLAAAFASLYLHTAELFPLMVREHGLAAANVFARLGAGVSPLFAFLQYQLRSGFVPLLVLGCLCLAAAFLAVLLPETLGEKASETIQELNVMLSMRRRRSWRVALASMLRPSTSQPSLQARSSSLQQQQQPEEMYVAAALPQRTE</sequence>
<accession>E1Z885</accession>
<feature type="transmembrane region" description="Helical" evidence="6">
    <location>
        <begin position="314"/>
        <end position="334"/>
    </location>
</feature>
<dbReference type="GO" id="GO:0022857">
    <property type="term" value="F:transmembrane transporter activity"/>
    <property type="evidence" value="ECO:0007669"/>
    <property type="project" value="InterPro"/>
</dbReference>
<feature type="domain" description="Major facilitator superfamily (MFS) profile" evidence="7">
    <location>
        <begin position="34"/>
        <end position="490"/>
    </location>
</feature>
<feature type="compositionally biased region" description="Low complexity" evidence="5">
    <location>
        <begin position="524"/>
        <end position="541"/>
    </location>
</feature>
<dbReference type="KEGG" id="cvr:CHLNCDRAFT_142295"/>
<evidence type="ECO:0000259" key="7">
    <source>
        <dbReference type="PROSITE" id="PS50850"/>
    </source>
</evidence>
<feature type="transmembrane region" description="Helical" evidence="6">
    <location>
        <begin position="115"/>
        <end position="135"/>
    </location>
</feature>
<dbReference type="GeneID" id="17357780"/>
<dbReference type="InParanoid" id="E1Z885"/>
<feature type="transmembrane region" description="Helical" evidence="6">
    <location>
        <begin position="232"/>
        <end position="251"/>
    </location>
</feature>
<keyword evidence="4 6" id="KW-0472">Membrane</keyword>
<keyword evidence="3 6" id="KW-1133">Transmembrane helix</keyword>
<evidence type="ECO:0000313" key="9">
    <source>
        <dbReference type="Proteomes" id="UP000008141"/>
    </source>
</evidence>
<dbReference type="OrthoDB" id="3936150at2759"/>
<dbReference type="OMA" id="RIIYCTL"/>
<feature type="transmembrane region" description="Helical" evidence="6">
    <location>
        <begin position="172"/>
        <end position="192"/>
    </location>
</feature>
<feature type="transmembrane region" description="Helical" evidence="6">
    <location>
        <begin position="147"/>
        <end position="166"/>
    </location>
</feature>
<evidence type="ECO:0000256" key="3">
    <source>
        <dbReference type="ARBA" id="ARBA00022989"/>
    </source>
</evidence>
<keyword evidence="9" id="KW-1185">Reference proteome</keyword>
<feature type="region of interest" description="Disordered" evidence="5">
    <location>
        <begin position="524"/>
        <end position="543"/>
    </location>
</feature>
<feature type="transmembrane region" description="Helical" evidence="6">
    <location>
        <begin position="465"/>
        <end position="485"/>
    </location>
</feature>
<comment type="subcellular location">
    <subcellularLocation>
        <location evidence="1">Membrane</location>
        <topology evidence="1">Multi-pass membrane protein</topology>
    </subcellularLocation>
</comment>
<proteinExistence type="predicted"/>
<feature type="transmembrane region" description="Helical" evidence="6">
    <location>
        <begin position="403"/>
        <end position="422"/>
    </location>
</feature>
<protein>
    <recommendedName>
        <fullName evidence="7">Major facilitator superfamily (MFS) profile domain-containing protein</fullName>
    </recommendedName>
</protein>
<dbReference type="PROSITE" id="PS00216">
    <property type="entry name" value="SUGAR_TRANSPORT_1"/>
    <property type="match status" value="1"/>
</dbReference>
<dbReference type="PROSITE" id="PS50850">
    <property type="entry name" value="MFS"/>
    <property type="match status" value="1"/>
</dbReference>
<dbReference type="SUPFAM" id="SSF103473">
    <property type="entry name" value="MFS general substrate transporter"/>
    <property type="match status" value="1"/>
</dbReference>
<dbReference type="eggNOG" id="KOG0255">
    <property type="taxonomic scope" value="Eukaryota"/>
</dbReference>
<organism evidence="9">
    <name type="scientific">Chlorella variabilis</name>
    <name type="common">Green alga</name>
    <dbReference type="NCBI Taxonomy" id="554065"/>
    <lineage>
        <taxon>Eukaryota</taxon>
        <taxon>Viridiplantae</taxon>
        <taxon>Chlorophyta</taxon>
        <taxon>core chlorophytes</taxon>
        <taxon>Trebouxiophyceae</taxon>
        <taxon>Chlorellales</taxon>
        <taxon>Chlorellaceae</taxon>
        <taxon>Chlorella clade</taxon>
        <taxon>Chlorella</taxon>
    </lineage>
</organism>
<feature type="transmembrane region" description="Helical" evidence="6">
    <location>
        <begin position="442"/>
        <end position="459"/>
    </location>
</feature>
<dbReference type="Proteomes" id="UP000008141">
    <property type="component" value="Unassembled WGS sequence"/>
</dbReference>
<dbReference type="RefSeq" id="XP_005850403.1">
    <property type="nucleotide sequence ID" value="XM_005850341.1"/>
</dbReference>
<dbReference type="FunCoup" id="E1Z885">
    <property type="interactions" value="38"/>
</dbReference>
<evidence type="ECO:0000256" key="5">
    <source>
        <dbReference type="SAM" id="MobiDB-lite"/>
    </source>
</evidence>
<evidence type="ECO:0000256" key="1">
    <source>
        <dbReference type="ARBA" id="ARBA00004141"/>
    </source>
</evidence>
<dbReference type="Gene3D" id="1.20.1250.20">
    <property type="entry name" value="MFS general substrate transporter like domains"/>
    <property type="match status" value="1"/>
</dbReference>
<gene>
    <name evidence="8" type="ORF">CHLNCDRAFT_142295</name>
</gene>
<evidence type="ECO:0000256" key="4">
    <source>
        <dbReference type="ARBA" id="ARBA00023136"/>
    </source>
</evidence>
<dbReference type="AlphaFoldDB" id="E1Z885"/>